<gene>
    <name evidence="1" type="ORF">DFP72DRAFT_858619</name>
    <name evidence="2" type="ORF">DFP72DRAFT_858623</name>
</gene>
<dbReference type="AlphaFoldDB" id="A0A8H6HD22"/>
<dbReference type="EMBL" id="JACGCI010000140">
    <property type="protein sequence ID" value="KAF6743633.1"/>
    <property type="molecule type" value="Genomic_DNA"/>
</dbReference>
<evidence type="ECO:0000313" key="1">
    <source>
        <dbReference type="EMBL" id="KAF6743633.1"/>
    </source>
</evidence>
<sequence>MGPSKISPPAPRLRPPKMLAGILVFGGLETHTHQAHSQASRVDSARGNSIHFTNDFDEHVQKELARPEYTVIVTLPRRRLQCTSPTQGGEDSSAALSLAGIRSVAVRQTLMKANSPQSQFTRAPLPHEQRSRETFLLRLRYSECFDILLVYNYSNDFKHSEMKRLSQIHAGGGRQLSWPTSGYRSVRRCESSGKKGEQGVAVIAGRPDGFRGSEFRALRADDSWVLI</sequence>
<protein>
    <submittedName>
        <fullName evidence="1">Uncharacterized protein</fullName>
    </submittedName>
</protein>
<dbReference type="EMBL" id="JACGCI010000140">
    <property type="protein sequence ID" value="KAF6743637.1"/>
    <property type="molecule type" value="Genomic_DNA"/>
</dbReference>
<evidence type="ECO:0000313" key="3">
    <source>
        <dbReference type="Proteomes" id="UP000521943"/>
    </source>
</evidence>
<proteinExistence type="predicted"/>
<accession>A0A8H6HD22</accession>
<organism evidence="1 3">
    <name type="scientific">Ephemerocybe angulata</name>
    <dbReference type="NCBI Taxonomy" id="980116"/>
    <lineage>
        <taxon>Eukaryota</taxon>
        <taxon>Fungi</taxon>
        <taxon>Dikarya</taxon>
        <taxon>Basidiomycota</taxon>
        <taxon>Agaricomycotina</taxon>
        <taxon>Agaricomycetes</taxon>
        <taxon>Agaricomycetidae</taxon>
        <taxon>Agaricales</taxon>
        <taxon>Agaricineae</taxon>
        <taxon>Psathyrellaceae</taxon>
        <taxon>Ephemerocybe</taxon>
    </lineage>
</organism>
<name>A0A8H6HD22_9AGAR</name>
<reference evidence="1 3" key="1">
    <citation type="submission" date="2020-07" db="EMBL/GenBank/DDBJ databases">
        <title>Comparative genomics of pyrophilous fungi reveals a link between fire events and developmental genes.</title>
        <authorList>
            <consortium name="DOE Joint Genome Institute"/>
            <person name="Steindorff A.S."/>
            <person name="Carver A."/>
            <person name="Calhoun S."/>
            <person name="Stillman K."/>
            <person name="Liu H."/>
            <person name="Lipzen A."/>
            <person name="Pangilinan J."/>
            <person name="Labutti K."/>
            <person name="Bruns T.D."/>
            <person name="Grigoriev I.V."/>
        </authorList>
    </citation>
    <scope>NUCLEOTIDE SEQUENCE [LARGE SCALE GENOMIC DNA]</scope>
    <source>
        <strain evidence="1 3">CBS 144469</strain>
    </source>
</reference>
<comment type="caution">
    <text evidence="1">The sequence shown here is derived from an EMBL/GenBank/DDBJ whole genome shotgun (WGS) entry which is preliminary data.</text>
</comment>
<dbReference type="Proteomes" id="UP000521943">
    <property type="component" value="Unassembled WGS sequence"/>
</dbReference>
<evidence type="ECO:0000313" key="2">
    <source>
        <dbReference type="EMBL" id="KAF6743637.1"/>
    </source>
</evidence>
<keyword evidence="3" id="KW-1185">Reference proteome</keyword>
<dbReference type="OrthoDB" id="3126600at2759"/>